<name>A0ABC9U406_CLOSY</name>
<gene>
    <name evidence="6" type="ORF">CLOSYM_00237</name>
</gene>
<accession>A0ABC9U406</accession>
<evidence type="ECO:0000256" key="1">
    <source>
        <dbReference type="ARBA" id="ARBA00006930"/>
    </source>
</evidence>
<comment type="similarity">
    <text evidence="1">Belongs to the SMC family. SbcC subfamily.</text>
</comment>
<feature type="coiled-coil region" evidence="4">
    <location>
        <begin position="875"/>
        <end position="905"/>
    </location>
</feature>
<evidence type="ECO:0000313" key="7">
    <source>
        <dbReference type="Proteomes" id="UP000016491"/>
    </source>
</evidence>
<dbReference type="AlphaFoldDB" id="A0ABC9U406"/>
<keyword evidence="6" id="KW-0269">Exonuclease</keyword>
<reference evidence="6 7" key="1">
    <citation type="submission" date="2013-07" db="EMBL/GenBank/DDBJ databases">
        <authorList>
            <person name="Weinstock G."/>
            <person name="Sodergren E."/>
            <person name="Wylie T."/>
            <person name="Fulton L."/>
            <person name="Fulton R."/>
            <person name="Fronick C."/>
            <person name="O'Laughlin M."/>
            <person name="Godfrey J."/>
            <person name="Miner T."/>
            <person name="Herter B."/>
            <person name="Appelbaum E."/>
            <person name="Cordes M."/>
            <person name="Lek S."/>
            <person name="Wollam A."/>
            <person name="Pepin K.H."/>
            <person name="Palsikar V.B."/>
            <person name="Mitreva M."/>
            <person name="Wilson R.K."/>
        </authorList>
    </citation>
    <scope>NUCLEOTIDE SEQUENCE [LARGE SCALE GENOMIC DNA]</scope>
    <source>
        <strain evidence="6 7">ATCC 14940</strain>
    </source>
</reference>
<dbReference type="InterPro" id="IPR038729">
    <property type="entry name" value="Rad50/SbcC_AAA"/>
</dbReference>
<feature type="coiled-coil region" evidence="4">
    <location>
        <begin position="277"/>
        <end position="304"/>
    </location>
</feature>
<keyword evidence="6" id="KW-0378">Hydrolase</keyword>
<dbReference type="InterPro" id="IPR027417">
    <property type="entry name" value="P-loop_NTPase"/>
</dbReference>
<feature type="domain" description="Rad50/SbcC-type AAA" evidence="5">
    <location>
        <begin position="15"/>
        <end position="262"/>
    </location>
</feature>
<evidence type="ECO:0000256" key="3">
    <source>
        <dbReference type="ARBA" id="ARBA00013368"/>
    </source>
</evidence>
<dbReference type="PANTHER" id="PTHR32114:SF2">
    <property type="entry name" value="ABC TRANSPORTER ABCH.3"/>
    <property type="match status" value="1"/>
</dbReference>
<comment type="subunit">
    <text evidence="2">Heterodimer of SbcC and SbcD.</text>
</comment>
<dbReference type="Gene3D" id="3.40.50.300">
    <property type="entry name" value="P-loop containing nucleotide triphosphate hydrolases"/>
    <property type="match status" value="2"/>
</dbReference>
<feature type="coiled-coil region" evidence="4">
    <location>
        <begin position="649"/>
        <end position="683"/>
    </location>
</feature>
<dbReference type="SUPFAM" id="SSF52540">
    <property type="entry name" value="P-loop containing nucleoside triphosphate hydrolases"/>
    <property type="match status" value="1"/>
</dbReference>
<feature type="coiled-coil region" evidence="4">
    <location>
        <begin position="407"/>
        <end position="523"/>
    </location>
</feature>
<dbReference type="Pfam" id="PF13558">
    <property type="entry name" value="SbcC_Walker_B"/>
    <property type="match status" value="1"/>
</dbReference>
<dbReference type="EMBL" id="AWSU01000020">
    <property type="protein sequence ID" value="ERI80540.1"/>
    <property type="molecule type" value="Genomic_DNA"/>
</dbReference>
<evidence type="ECO:0000256" key="2">
    <source>
        <dbReference type="ARBA" id="ARBA00011322"/>
    </source>
</evidence>
<evidence type="ECO:0000313" key="6">
    <source>
        <dbReference type="EMBL" id="ERI80540.1"/>
    </source>
</evidence>
<organism evidence="6 7">
    <name type="scientific">[Clostridium] symbiosum ATCC 14940</name>
    <dbReference type="NCBI Taxonomy" id="411472"/>
    <lineage>
        <taxon>Bacteria</taxon>
        <taxon>Bacillati</taxon>
        <taxon>Bacillota</taxon>
        <taxon>Clostridia</taxon>
        <taxon>Lachnospirales</taxon>
        <taxon>Lachnospiraceae</taxon>
        <taxon>Otoolea</taxon>
    </lineage>
</organism>
<dbReference type="Pfam" id="PF13476">
    <property type="entry name" value="AAA_23"/>
    <property type="match status" value="1"/>
</dbReference>
<keyword evidence="6" id="KW-0540">Nuclease</keyword>
<evidence type="ECO:0000256" key="4">
    <source>
        <dbReference type="SAM" id="Coils"/>
    </source>
</evidence>
<protein>
    <recommendedName>
        <fullName evidence="3">Nuclease SbcCD subunit C</fullName>
    </recommendedName>
</protein>
<keyword evidence="4" id="KW-0175">Coiled coil</keyword>
<feature type="coiled-coil region" evidence="4">
    <location>
        <begin position="559"/>
        <end position="586"/>
    </location>
</feature>
<sequence>MFRNQERSDKMKPLKVTMSAFSSYAGITEIDFEKVDHGLFLITGDTGAGKTTIFDAVSFALYGETSSDSRDGTMMRSQYAKDGDETWVELVFTDKGKVYRIRRNPAYQRASKRKNRDGERTVTMVQAKASLILPDGSEYPGRLSEINEKIREIVGVDRNQFAQIAMIAQGEYMKLLHASSKDRKEIFSRVFNTGIYWRIQQKLKEKNNELYIKLKDNENLCLHELAQISLPEDSGGLEARWREVSGKLETRSEEISELLSEIAGESEKQDREAAGRQEQLIEKLSVLNRNLELAREQNRRLDECEAAGETLKRLELEVPERGRDALKLKRAKQAEPLRPLLMNCESDESELARTGEKIRGLEQELAELAMPLGEAEKAVQDRMCELSKRRPELELSAGRLREAMPSYAHLDEKLKEAVNARQEADRLKNEMEAAEKTLRELEIRRKELEGQGARLAEVPLALSGMQGREEAVKVRLSDLRQLQSDLELQERLEHDLEDKKRQVLAAQRTFEKAEAEYAEINRLFISIQAGIMASALEEGAPCPVCGSLHHPKKAVLEAEAVTEKQVEEAKKRRERAELTLRKAASESQEYGIRSDGQAKLVSVLTAKLLEGDASAEESAALEKNAPDRRNIKEQRQWVSLAIGACLTMAEEISKERVRLEREAEELERNKTQQDSLRKKWDEQQEGLRELRPRAQEAAIRSSRIQVETEQLRKNLLWESRSDAERELERLVNERVLLEQSAGEAKDKADRIKSSITQKEAYLSSEREREAVLGRKVEENRKKWQEALKKNGFATEEEYRNSVLTDNEIAMLSEDMERFNQELLKARTIFQQLSKAAKKLTRVEESELLKERDMLTDEKAKAAERAGLLSARRIRNEGAYRNLQKLMEERRKLKEEKQQIEILYTTADGKVTGSARIDFQTYIQRQYFRQMIHAANKRLCIMTDNQFLLQCRDMELLGMKGEVGLDLDVYSMSTDRTRDVKTLSGGESFMAALAMALGMADVIQSTAGKVNIDAMFVDEGFGSLDESSRMKAIRILKELAGDRRLVGIISHVTELKEQIDRKLLVTKNDKGSFVHWELED</sequence>
<evidence type="ECO:0000259" key="5">
    <source>
        <dbReference type="Pfam" id="PF13476"/>
    </source>
</evidence>
<proteinExistence type="inferred from homology"/>
<feature type="coiled-coil region" evidence="4">
    <location>
        <begin position="720"/>
        <end position="747"/>
    </location>
</feature>
<dbReference type="PANTHER" id="PTHR32114">
    <property type="entry name" value="ABC TRANSPORTER ABCH.3"/>
    <property type="match status" value="1"/>
</dbReference>
<comment type="caution">
    <text evidence="6">The sequence shown here is derived from an EMBL/GenBank/DDBJ whole genome shotgun (WGS) entry which is preliminary data.</text>
</comment>
<dbReference type="GO" id="GO:0004527">
    <property type="term" value="F:exonuclease activity"/>
    <property type="evidence" value="ECO:0007669"/>
    <property type="project" value="UniProtKB-KW"/>
</dbReference>
<dbReference type="Proteomes" id="UP000016491">
    <property type="component" value="Unassembled WGS sequence"/>
</dbReference>